<feature type="region of interest" description="Disordered" evidence="1">
    <location>
        <begin position="1"/>
        <end position="26"/>
    </location>
</feature>
<proteinExistence type="predicted"/>
<dbReference type="InterPro" id="IPR058311">
    <property type="entry name" value="DUF7998"/>
</dbReference>
<organism evidence="3 4">
    <name type="scientific">Halobacterium jilantaiense</name>
    <dbReference type="NCBI Taxonomy" id="355548"/>
    <lineage>
        <taxon>Archaea</taxon>
        <taxon>Methanobacteriati</taxon>
        <taxon>Methanobacteriota</taxon>
        <taxon>Stenosarchaea group</taxon>
        <taxon>Halobacteria</taxon>
        <taxon>Halobacteriales</taxon>
        <taxon>Halobacteriaceae</taxon>
        <taxon>Halobacterium</taxon>
    </lineage>
</organism>
<feature type="domain" description="DUF7998" evidence="2">
    <location>
        <begin position="12"/>
        <end position="158"/>
    </location>
</feature>
<evidence type="ECO:0000313" key="4">
    <source>
        <dbReference type="Proteomes" id="UP000198518"/>
    </source>
</evidence>
<accession>A0A1I0MHM7</accession>
<evidence type="ECO:0000256" key="1">
    <source>
        <dbReference type="SAM" id="MobiDB-lite"/>
    </source>
</evidence>
<reference evidence="3 4" key="1">
    <citation type="submission" date="2016-10" db="EMBL/GenBank/DDBJ databases">
        <authorList>
            <person name="de Groot N.N."/>
        </authorList>
    </citation>
    <scope>NUCLEOTIDE SEQUENCE [LARGE SCALE GENOMIC DNA]</scope>
    <source>
        <strain evidence="3 4">CGMCC 1.5337</strain>
    </source>
</reference>
<sequence length="184" mass="20052">MFGASSDDALAPEGEFDPSTEPTPGEFLDGHDVLTGDAHVAFHDTTRALFEERGVYDMTFGYNLADLNRDTRHSSAGYRYAEAADDPDVLLAEFTPTTPFCPQSDTLTRGSFRAWNGLADRHGYDLVRVRVSPMHQRSADINDALADMEAEFRETGELPDGDASPGEASAPPTRDETTSTDAPF</sequence>
<gene>
    <name evidence="3" type="ORF">SAMN04487945_0035</name>
</gene>
<name>A0A1I0MHM7_9EURY</name>
<keyword evidence="4" id="KW-1185">Reference proteome</keyword>
<dbReference type="STRING" id="355548.SAMN04487945_0035"/>
<dbReference type="AlphaFoldDB" id="A0A1I0MHM7"/>
<feature type="region of interest" description="Disordered" evidence="1">
    <location>
        <begin position="148"/>
        <end position="184"/>
    </location>
</feature>
<evidence type="ECO:0000313" key="3">
    <source>
        <dbReference type="EMBL" id="SEV87260.1"/>
    </source>
</evidence>
<dbReference type="EMBL" id="FOJA01000001">
    <property type="protein sequence ID" value="SEV87260.1"/>
    <property type="molecule type" value="Genomic_DNA"/>
</dbReference>
<dbReference type="Pfam" id="PF25979">
    <property type="entry name" value="DUF7998"/>
    <property type="match status" value="1"/>
</dbReference>
<dbReference type="RefSeq" id="WP_089667133.1">
    <property type="nucleotide sequence ID" value="NZ_FOJA01000001.1"/>
</dbReference>
<dbReference type="Proteomes" id="UP000198518">
    <property type="component" value="Unassembled WGS sequence"/>
</dbReference>
<evidence type="ECO:0000259" key="2">
    <source>
        <dbReference type="Pfam" id="PF25979"/>
    </source>
</evidence>
<protein>
    <recommendedName>
        <fullName evidence="2">DUF7998 domain-containing protein</fullName>
    </recommendedName>
</protein>